<dbReference type="STRING" id="363999.A0A439DI50"/>
<evidence type="ECO:0000313" key="9">
    <source>
        <dbReference type="Proteomes" id="UP000286045"/>
    </source>
</evidence>
<accession>A0A439DI50</accession>
<keyword evidence="5" id="KW-0274">FAD</keyword>
<comment type="similarity">
    <text evidence="3">Belongs to the paxM FAD-dependent monooxygenase family.</text>
</comment>
<gene>
    <name evidence="8" type="ORF">EKO27_g1044</name>
</gene>
<dbReference type="PANTHER" id="PTHR47356">
    <property type="entry name" value="FAD-DEPENDENT MONOOXYGENASE ASQG-RELATED"/>
    <property type="match status" value="1"/>
</dbReference>
<evidence type="ECO:0000259" key="7">
    <source>
        <dbReference type="Pfam" id="PF01494"/>
    </source>
</evidence>
<dbReference type="SUPFAM" id="SSF51905">
    <property type="entry name" value="FAD/NAD(P)-binding domain"/>
    <property type="match status" value="1"/>
</dbReference>
<feature type="domain" description="FAD-binding" evidence="7">
    <location>
        <begin position="7"/>
        <end position="177"/>
    </location>
</feature>
<evidence type="ECO:0000256" key="4">
    <source>
        <dbReference type="ARBA" id="ARBA00022630"/>
    </source>
</evidence>
<evidence type="ECO:0000256" key="5">
    <source>
        <dbReference type="ARBA" id="ARBA00022827"/>
    </source>
</evidence>
<reference evidence="8 9" key="1">
    <citation type="submission" date="2018-12" db="EMBL/GenBank/DDBJ databases">
        <title>Draft genome sequence of Xylaria grammica IHI A82.</title>
        <authorList>
            <person name="Buettner E."/>
            <person name="Kellner H."/>
        </authorList>
    </citation>
    <scope>NUCLEOTIDE SEQUENCE [LARGE SCALE GENOMIC DNA]</scope>
    <source>
        <strain evidence="8 9">IHI A82</strain>
    </source>
</reference>
<comment type="cofactor">
    <cofactor evidence="1">
        <name>FAD</name>
        <dbReference type="ChEBI" id="CHEBI:57692"/>
    </cofactor>
</comment>
<proteinExistence type="inferred from homology"/>
<organism evidence="8 9">
    <name type="scientific">Xylaria grammica</name>
    <dbReference type="NCBI Taxonomy" id="363999"/>
    <lineage>
        <taxon>Eukaryota</taxon>
        <taxon>Fungi</taxon>
        <taxon>Dikarya</taxon>
        <taxon>Ascomycota</taxon>
        <taxon>Pezizomycotina</taxon>
        <taxon>Sordariomycetes</taxon>
        <taxon>Xylariomycetidae</taxon>
        <taxon>Xylariales</taxon>
        <taxon>Xylariaceae</taxon>
        <taxon>Xylaria</taxon>
    </lineage>
</organism>
<dbReference type="Proteomes" id="UP000286045">
    <property type="component" value="Unassembled WGS sequence"/>
</dbReference>
<dbReference type="InterPro" id="IPR036188">
    <property type="entry name" value="FAD/NAD-bd_sf"/>
</dbReference>
<dbReference type="InterPro" id="IPR002938">
    <property type="entry name" value="FAD-bd"/>
</dbReference>
<evidence type="ECO:0000313" key="8">
    <source>
        <dbReference type="EMBL" id="RWA14077.1"/>
    </source>
</evidence>
<evidence type="ECO:0000256" key="6">
    <source>
        <dbReference type="ARBA" id="ARBA00023002"/>
    </source>
</evidence>
<dbReference type="Gene3D" id="3.50.50.60">
    <property type="entry name" value="FAD/NAD(P)-binding domain"/>
    <property type="match status" value="1"/>
</dbReference>
<evidence type="ECO:0000256" key="3">
    <source>
        <dbReference type="ARBA" id="ARBA00007992"/>
    </source>
</evidence>
<comment type="caution">
    <text evidence="8">The sequence shown here is derived from an EMBL/GenBank/DDBJ whole genome shotgun (WGS) entry which is preliminary data.</text>
</comment>
<dbReference type="PRINTS" id="PR00420">
    <property type="entry name" value="RNGMNOXGNASE"/>
</dbReference>
<keyword evidence="9" id="KW-1185">Reference proteome</keyword>
<comment type="pathway">
    <text evidence="2">Secondary metabolite biosynthesis.</text>
</comment>
<sequence>MAETNDFKVIIAGGSIIGLTLANALERAGIDYLLLEKRQIAPNLGASISLLSHNSRVYEQLGVIDQFNAATVPLLNRLHFTQDGYLFEDGGVLRGLSRSFRFMERRFHLETLYNNLQDKSKVHSNVGVQSFEENASGVTVFATNGERYEGSILVGADGAHSTIRQLLSEAVADTDPVRAENLRSPFTASYRSIFATSRNTNLGTQRPFMPDGTVNVAYHRGVSGVAASGVEGLVFWFLFVKNDEITRTPDCPRYSEKDAEAAIEQFGHLNLGADYTFRDLWNSKTLAAMFPMEEGVLKAPWNNGGRVVLLGDSVSKTTVNAGIGGNTHVEGVCHFMNGLVGLVKQNHAPSTKEITEMFNGYETKQRPRSELILKLSAFVTRYEAMETWWLRLLMPVMRLLPDGLVSTLLGKHFAAAPLFDFLPKPNP</sequence>
<dbReference type="EMBL" id="RYZI01000014">
    <property type="protein sequence ID" value="RWA14077.1"/>
    <property type="molecule type" value="Genomic_DNA"/>
</dbReference>
<dbReference type="GO" id="GO:0071949">
    <property type="term" value="F:FAD binding"/>
    <property type="evidence" value="ECO:0007669"/>
    <property type="project" value="InterPro"/>
</dbReference>
<name>A0A439DI50_9PEZI</name>
<dbReference type="PANTHER" id="PTHR47356:SF2">
    <property type="entry name" value="FAD-BINDING DOMAIN-CONTAINING PROTEIN-RELATED"/>
    <property type="match status" value="1"/>
</dbReference>
<dbReference type="AlphaFoldDB" id="A0A439DI50"/>
<keyword evidence="4" id="KW-0285">Flavoprotein</keyword>
<dbReference type="Pfam" id="PF01494">
    <property type="entry name" value="FAD_binding_3"/>
    <property type="match status" value="1"/>
</dbReference>
<evidence type="ECO:0000256" key="2">
    <source>
        <dbReference type="ARBA" id="ARBA00005179"/>
    </source>
</evidence>
<evidence type="ECO:0000256" key="1">
    <source>
        <dbReference type="ARBA" id="ARBA00001974"/>
    </source>
</evidence>
<protein>
    <recommendedName>
        <fullName evidence="7">FAD-binding domain-containing protein</fullName>
    </recommendedName>
</protein>
<dbReference type="InterPro" id="IPR050562">
    <property type="entry name" value="FAD_mOase_fung"/>
</dbReference>
<keyword evidence="6" id="KW-0560">Oxidoreductase</keyword>
<dbReference type="GO" id="GO:0004497">
    <property type="term" value="F:monooxygenase activity"/>
    <property type="evidence" value="ECO:0007669"/>
    <property type="project" value="InterPro"/>
</dbReference>